<feature type="chain" id="PRO_5020742641" evidence="1">
    <location>
        <begin position="21"/>
        <end position="301"/>
    </location>
</feature>
<proteinExistence type="predicted"/>
<dbReference type="InterPro" id="IPR046715">
    <property type="entry name" value="DUF6607"/>
</dbReference>
<keyword evidence="3" id="KW-1185">Reference proteome</keyword>
<organism evidence="2 3">
    <name type="scientific">Algibacter lectus</name>
    <dbReference type="NCBI Taxonomy" id="221126"/>
    <lineage>
        <taxon>Bacteria</taxon>
        <taxon>Pseudomonadati</taxon>
        <taxon>Bacteroidota</taxon>
        <taxon>Flavobacteriia</taxon>
        <taxon>Flavobacteriales</taxon>
        <taxon>Flavobacteriaceae</taxon>
        <taxon>Algibacter</taxon>
    </lineage>
</organism>
<evidence type="ECO:0000313" key="2">
    <source>
        <dbReference type="EMBL" id="TDY62342.1"/>
    </source>
</evidence>
<keyword evidence="1" id="KW-0732">Signal</keyword>
<dbReference type="EMBL" id="SORL01000008">
    <property type="protein sequence ID" value="TDY62342.1"/>
    <property type="molecule type" value="Genomic_DNA"/>
</dbReference>
<dbReference type="AlphaFoldDB" id="A0A4R8MDE1"/>
<dbReference type="RefSeq" id="WP_133967602.1">
    <property type="nucleotide sequence ID" value="NZ_SORL01000008.1"/>
</dbReference>
<evidence type="ECO:0000313" key="3">
    <source>
        <dbReference type="Proteomes" id="UP000294824"/>
    </source>
</evidence>
<name>A0A4R8MDE1_9FLAO</name>
<reference evidence="2 3" key="1">
    <citation type="submission" date="2019-03" db="EMBL/GenBank/DDBJ databases">
        <title>Genomic Encyclopedia of Type Strains, Phase III (KMG-III): the genomes of soil and plant-associated and newly described type strains.</title>
        <authorList>
            <person name="Whitman W."/>
        </authorList>
    </citation>
    <scope>NUCLEOTIDE SEQUENCE [LARGE SCALE GENOMIC DNA]</scope>
    <source>
        <strain evidence="2 3">CECT 8301</strain>
    </source>
</reference>
<gene>
    <name evidence="2" type="ORF">DFQ06_2177</name>
</gene>
<dbReference type="Pfam" id="PF20311">
    <property type="entry name" value="DUF6607"/>
    <property type="match status" value="1"/>
</dbReference>
<comment type="caution">
    <text evidence="2">The sequence shown here is derived from an EMBL/GenBank/DDBJ whole genome shotgun (WGS) entry which is preliminary data.</text>
</comment>
<protein>
    <submittedName>
        <fullName evidence="2">Uncharacterized protein</fullName>
    </submittedName>
</protein>
<feature type="signal peptide" evidence="1">
    <location>
        <begin position="1"/>
        <end position="20"/>
    </location>
</feature>
<accession>A0A4R8MDE1</accession>
<sequence>MKPLALLILICFTTTTTVKAQNKKKQDAAAIKNMCGCFEVTFNFAETFNYSEDSLYKPSQTKVDKGLEWAQLVEDDKNKISIQHLLQVGPANNPYIVKHWRQDWLFENTEFYMFNGDNTWNFITKPKAEVKGQWTQKVYQVDDSPRYEGSGTWVHVDGKNYWENTTDAPLPRREYTKRSDYNVTTRGNRHEITRTGWVHDQDNSKVIREAGKADVILAKEKGYNTYVKVADSKCKAAADWWTENQDKWALVRNKWDAVYNRNTNLSLEEKVDNKPLYKFLFDDENYSTSEKINPVIESFVK</sequence>
<evidence type="ECO:0000256" key="1">
    <source>
        <dbReference type="SAM" id="SignalP"/>
    </source>
</evidence>
<dbReference type="Proteomes" id="UP000294824">
    <property type="component" value="Unassembled WGS sequence"/>
</dbReference>